<dbReference type="Gene3D" id="3.60.21.10">
    <property type="match status" value="1"/>
</dbReference>
<evidence type="ECO:0000259" key="1">
    <source>
        <dbReference type="Pfam" id="PF00149"/>
    </source>
</evidence>
<name>A0ABS5QAF8_9PROT</name>
<accession>A0ABS5QAF8</accession>
<dbReference type="PANTHER" id="PTHR42850:SF4">
    <property type="entry name" value="ZINC-DEPENDENT ENDOPOLYPHOSPHATASE"/>
    <property type="match status" value="1"/>
</dbReference>
<feature type="domain" description="Calcineurin-like phosphoesterase" evidence="1">
    <location>
        <begin position="15"/>
        <end position="200"/>
    </location>
</feature>
<dbReference type="InterPro" id="IPR050126">
    <property type="entry name" value="Ap4A_hydrolase"/>
</dbReference>
<dbReference type="Proteomes" id="UP000766336">
    <property type="component" value="Unassembled WGS sequence"/>
</dbReference>
<evidence type="ECO:0000313" key="2">
    <source>
        <dbReference type="EMBL" id="MBS7810689.1"/>
    </source>
</evidence>
<proteinExistence type="predicted"/>
<dbReference type="CDD" id="cd00144">
    <property type="entry name" value="MPP_PPP_family"/>
    <property type="match status" value="1"/>
</dbReference>
<dbReference type="RefSeq" id="WP_213669293.1">
    <property type="nucleotide sequence ID" value="NZ_JAHCDA010000001.1"/>
</dbReference>
<keyword evidence="3" id="KW-1185">Reference proteome</keyword>
<reference evidence="2 3" key="1">
    <citation type="submission" date="2021-05" db="EMBL/GenBank/DDBJ databases">
        <title>Roseococcus sp. XZZS9, whole genome shotgun sequencing project.</title>
        <authorList>
            <person name="Zhao G."/>
            <person name="Shen L."/>
        </authorList>
    </citation>
    <scope>NUCLEOTIDE SEQUENCE [LARGE SCALE GENOMIC DNA]</scope>
    <source>
        <strain evidence="2 3">XZZS9</strain>
    </source>
</reference>
<dbReference type="InterPro" id="IPR029052">
    <property type="entry name" value="Metallo-depent_PP-like"/>
</dbReference>
<dbReference type="PANTHER" id="PTHR42850">
    <property type="entry name" value="METALLOPHOSPHOESTERASE"/>
    <property type="match status" value="1"/>
</dbReference>
<dbReference type="EMBL" id="JAHCDA010000001">
    <property type="protein sequence ID" value="MBS7810689.1"/>
    <property type="molecule type" value="Genomic_DNA"/>
</dbReference>
<organism evidence="2 3">
    <name type="scientific">Roseococcus pinisoli</name>
    <dbReference type="NCBI Taxonomy" id="2835040"/>
    <lineage>
        <taxon>Bacteria</taxon>
        <taxon>Pseudomonadati</taxon>
        <taxon>Pseudomonadota</taxon>
        <taxon>Alphaproteobacteria</taxon>
        <taxon>Acetobacterales</taxon>
        <taxon>Roseomonadaceae</taxon>
        <taxon>Roseococcus</taxon>
    </lineage>
</organism>
<gene>
    <name evidence="2" type="ORF">KHU32_07055</name>
</gene>
<comment type="caution">
    <text evidence="2">The sequence shown here is derived from an EMBL/GenBank/DDBJ whole genome shotgun (WGS) entry which is preliminary data.</text>
</comment>
<protein>
    <submittedName>
        <fullName evidence="2">Serine/threonine protein phosphatase</fullName>
    </submittedName>
</protein>
<dbReference type="Pfam" id="PF00149">
    <property type="entry name" value="Metallophos"/>
    <property type="match status" value="1"/>
</dbReference>
<sequence length="236" mass="25304">MKWLKAPAQLPVGTRVYAIGDVHGCADQLKALHELIRADLKENPTSGASVVHLGDFIDRGPDSAGALEAAMGFDACPVVNLRGNHEDTLLAALDGDAPSATDWMYYGGNHALASWGMAPDAPRDAWAPGIPAAHLAFLRSLQLHYRVGPYLFVHAGIRPGVPLDEQKPEDLLRIRGAFLNSEADHGMIVVHGHTPVREREADLRENRVNLDTGAVFGGPLTCGVFEEGRIGILTAV</sequence>
<dbReference type="SUPFAM" id="SSF56300">
    <property type="entry name" value="Metallo-dependent phosphatases"/>
    <property type="match status" value="1"/>
</dbReference>
<evidence type="ECO:0000313" key="3">
    <source>
        <dbReference type="Proteomes" id="UP000766336"/>
    </source>
</evidence>
<dbReference type="InterPro" id="IPR004843">
    <property type="entry name" value="Calcineurin-like_PHP"/>
</dbReference>